<evidence type="ECO:0000313" key="4">
    <source>
        <dbReference type="Proteomes" id="UP001151002"/>
    </source>
</evidence>
<protein>
    <recommendedName>
        <fullName evidence="2">Prenyltransferase alpha-alpha toroid domain-containing protein</fullName>
    </recommendedName>
</protein>
<dbReference type="Proteomes" id="UP001151002">
    <property type="component" value="Unassembled WGS sequence"/>
</dbReference>
<feature type="domain" description="Prenyltransferase alpha-alpha toroid" evidence="2">
    <location>
        <begin position="78"/>
        <end position="210"/>
    </location>
</feature>
<dbReference type="Gene3D" id="1.50.10.20">
    <property type="match status" value="1"/>
</dbReference>
<reference evidence="3" key="1">
    <citation type="submission" date="2022-11" db="EMBL/GenBank/DDBJ databases">
        <authorList>
            <person name="Somphong A."/>
            <person name="Phongsopitanun W."/>
        </authorList>
    </citation>
    <scope>NUCLEOTIDE SEQUENCE</scope>
    <source>
        <strain evidence="3">Pm04-4</strain>
    </source>
</reference>
<keyword evidence="4" id="KW-1185">Reference proteome</keyword>
<dbReference type="InterPro" id="IPR008930">
    <property type="entry name" value="Terpenoid_cyclase/PrenylTrfase"/>
</dbReference>
<keyword evidence="1" id="KW-0677">Repeat</keyword>
<proteinExistence type="predicted"/>
<dbReference type="RefSeq" id="WP_267565827.1">
    <property type="nucleotide sequence ID" value="NZ_JAPNTZ010000009.1"/>
</dbReference>
<evidence type="ECO:0000313" key="3">
    <source>
        <dbReference type="EMBL" id="MCY1141444.1"/>
    </source>
</evidence>
<dbReference type="SUPFAM" id="SSF48239">
    <property type="entry name" value="Terpenoid cyclases/Protein prenyltransferases"/>
    <property type="match status" value="1"/>
</dbReference>
<dbReference type="InterPro" id="IPR001330">
    <property type="entry name" value="Prenyltrans"/>
</dbReference>
<gene>
    <name evidence="3" type="ORF">OWR29_25895</name>
</gene>
<dbReference type="EMBL" id="JAPNTZ010000009">
    <property type="protein sequence ID" value="MCY1141444.1"/>
    <property type="molecule type" value="Genomic_DNA"/>
</dbReference>
<evidence type="ECO:0000256" key="1">
    <source>
        <dbReference type="ARBA" id="ARBA00022737"/>
    </source>
</evidence>
<sequence>MPVPDRAAVERYVESCYQGDSNGFTLTPGGDSSLHAIAEGHVALVMLGHTEPHWTKNLSQLVKPLVHDLMDVWIASAFLNTAGVRSSDAARWEAMVLGARNPDGTWGAGQDRAVQTAMHASSLLLLGVPLPEPAMVRQTIIGAQTAEGGWGDGDSDGKATLAATYRIARVVRALSLPVDTTAATAFVESCRKTDGSYTGQPDAGSTGGDLVNTYLALTIDRWLNDPAAPGIN</sequence>
<organism evidence="3 4">
    <name type="scientific">Paractinoplanes pyxinae</name>
    <dbReference type="NCBI Taxonomy" id="2997416"/>
    <lineage>
        <taxon>Bacteria</taxon>
        <taxon>Bacillati</taxon>
        <taxon>Actinomycetota</taxon>
        <taxon>Actinomycetes</taxon>
        <taxon>Micromonosporales</taxon>
        <taxon>Micromonosporaceae</taxon>
        <taxon>Paractinoplanes</taxon>
    </lineage>
</organism>
<comment type="caution">
    <text evidence="3">The sequence shown here is derived from an EMBL/GenBank/DDBJ whole genome shotgun (WGS) entry which is preliminary data.</text>
</comment>
<name>A0ABT4B4K8_9ACTN</name>
<dbReference type="Pfam" id="PF00432">
    <property type="entry name" value="Prenyltrans"/>
    <property type="match status" value="1"/>
</dbReference>
<accession>A0ABT4B4K8</accession>
<evidence type="ECO:0000259" key="2">
    <source>
        <dbReference type="Pfam" id="PF00432"/>
    </source>
</evidence>